<dbReference type="PANTHER" id="PTHR34216">
    <property type="match status" value="1"/>
</dbReference>
<protein>
    <submittedName>
        <fullName evidence="4">Polysaccharide deacetylase</fullName>
    </submittedName>
</protein>
<comment type="subcellular location">
    <subcellularLocation>
        <location evidence="1">Secreted</location>
    </subcellularLocation>
</comment>
<evidence type="ECO:0000256" key="2">
    <source>
        <dbReference type="ARBA" id="ARBA00022729"/>
    </source>
</evidence>
<dbReference type="AlphaFoldDB" id="A0A450U421"/>
<name>A0A450U421_9GAMM</name>
<dbReference type="Pfam" id="PF01522">
    <property type="entry name" value="Polysacc_deac_1"/>
    <property type="match status" value="1"/>
</dbReference>
<sequence>MVWMYSLQVVLFSLFLFGLALFSLRYAWWRFPVDYRRPRILMYHMVREPVSGARFNKLRVMPSRFERQIRWLYAHGWYFAFMSELNAPERLPRKTVCITFDDGYRDNFTHVHPILERYRARATLYLVADRLGRDWSTDKKAHHNTGELKREPKLTDDQIRQMLGSGHWQLGGHTMTHANLSRLDTKEKRQEILQAKRLLEKNFRTSLRSFAYPFGIYGKSDVGIVAEAGFETAVTTRNGISRDIPRERLELRRIKISGKDNMLAFRLKMRGG</sequence>
<reference evidence="4" key="1">
    <citation type="submission" date="2019-02" db="EMBL/GenBank/DDBJ databases">
        <authorList>
            <person name="Gruber-Vodicka R. H."/>
            <person name="Seah K. B. B."/>
        </authorList>
    </citation>
    <scope>NUCLEOTIDE SEQUENCE</scope>
    <source>
        <strain evidence="4">BECK_BZ131</strain>
    </source>
</reference>
<proteinExistence type="predicted"/>
<dbReference type="SUPFAM" id="SSF88713">
    <property type="entry name" value="Glycoside hydrolase/deacetylase"/>
    <property type="match status" value="1"/>
</dbReference>
<dbReference type="InterPro" id="IPR011330">
    <property type="entry name" value="Glyco_hydro/deAcase_b/a-brl"/>
</dbReference>
<organism evidence="4">
    <name type="scientific">Candidatus Kentrum sp. FW</name>
    <dbReference type="NCBI Taxonomy" id="2126338"/>
    <lineage>
        <taxon>Bacteria</taxon>
        <taxon>Pseudomonadati</taxon>
        <taxon>Pseudomonadota</taxon>
        <taxon>Gammaproteobacteria</taxon>
        <taxon>Candidatus Kentrum</taxon>
    </lineage>
</organism>
<dbReference type="PANTHER" id="PTHR34216:SF3">
    <property type="entry name" value="POLY-BETA-1,6-N-ACETYL-D-GLUCOSAMINE N-DEACETYLASE"/>
    <property type="match status" value="1"/>
</dbReference>
<keyword evidence="2" id="KW-0732">Signal</keyword>
<accession>A0A450U421</accession>
<gene>
    <name evidence="4" type="ORF">BECKFW1821C_GA0114237_11556</name>
</gene>
<dbReference type="GO" id="GO:0005975">
    <property type="term" value="P:carbohydrate metabolic process"/>
    <property type="evidence" value="ECO:0007669"/>
    <property type="project" value="InterPro"/>
</dbReference>
<evidence type="ECO:0000256" key="1">
    <source>
        <dbReference type="ARBA" id="ARBA00004613"/>
    </source>
</evidence>
<dbReference type="GO" id="GO:0016810">
    <property type="term" value="F:hydrolase activity, acting on carbon-nitrogen (but not peptide) bonds"/>
    <property type="evidence" value="ECO:0007669"/>
    <property type="project" value="InterPro"/>
</dbReference>
<dbReference type="CDD" id="cd10918">
    <property type="entry name" value="CE4_NodB_like_5s_6s"/>
    <property type="match status" value="1"/>
</dbReference>
<evidence type="ECO:0000313" key="4">
    <source>
        <dbReference type="EMBL" id="VFJ77977.1"/>
    </source>
</evidence>
<dbReference type="Gene3D" id="3.20.20.370">
    <property type="entry name" value="Glycoside hydrolase/deacetylase"/>
    <property type="match status" value="1"/>
</dbReference>
<dbReference type="GO" id="GO:0005576">
    <property type="term" value="C:extracellular region"/>
    <property type="evidence" value="ECO:0007669"/>
    <property type="project" value="UniProtKB-SubCell"/>
</dbReference>
<evidence type="ECO:0000259" key="3">
    <source>
        <dbReference type="PROSITE" id="PS51677"/>
    </source>
</evidence>
<dbReference type="InterPro" id="IPR051398">
    <property type="entry name" value="Polysacch_Deacetylase"/>
</dbReference>
<dbReference type="InterPro" id="IPR002509">
    <property type="entry name" value="NODB_dom"/>
</dbReference>
<feature type="domain" description="NodB homology" evidence="3">
    <location>
        <begin position="94"/>
        <end position="272"/>
    </location>
</feature>
<dbReference type="PROSITE" id="PS51677">
    <property type="entry name" value="NODB"/>
    <property type="match status" value="1"/>
</dbReference>
<dbReference type="EMBL" id="CAADFE010000155">
    <property type="protein sequence ID" value="VFJ77977.1"/>
    <property type="molecule type" value="Genomic_DNA"/>
</dbReference>